<comment type="similarity">
    <text evidence="1">Belongs to the short-chain dehydrogenases/reductases (SDR) family.</text>
</comment>
<proteinExistence type="inferred from homology"/>
<dbReference type="InterPro" id="IPR002347">
    <property type="entry name" value="SDR_fam"/>
</dbReference>
<dbReference type="InterPro" id="IPR057326">
    <property type="entry name" value="KR_dom"/>
</dbReference>
<feature type="domain" description="Ketoreductase" evidence="3">
    <location>
        <begin position="10"/>
        <end position="188"/>
    </location>
</feature>
<dbReference type="SUPFAM" id="SSF51735">
    <property type="entry name" value="NAD(P)-binding Rossmann-fold domains"/>
    <property type="match status" value="1"/>
</dbReference>
<dbReference type="FunFam" id="3.40.50.720:FF:000084">
    <property type="entry name" value="Short-chain dehydrogenase reductase"/>
    <property type="match status" value="1"/>
</dbReference>
<dbReference type="RefSeq" id="WP_007217833.1">
    <property type="nucleotide sequence ID" value="NZ_JH724087.1"/>
</dbReference>
<gene>
    <name evidence="4" type="ORF">HMPREF1062_03452</name>
</gene>
<dbReference type="PRINTS" id="PR00081">
    <property type="entry name" value="GDHRDH"/>
</dbReference>
<evidence type="ECO:0000256" key="2">
    <source>
        <dbReference type="ARBA" id="ARBA00023002"/>
    </source>
</evidence>
<dbReference type="PRINTS" id="PR00080">
    <property type="entry name" value="SDRFAMILY"/>
</dbReference>
<dbReference type="PANTHER" id="PTHR42760">
    <property type="entry name" value="SHORT-CHAIN DEHYDROGENASES/REDUCTASES FAMILY MEMBER"/>
    <property type="match status" value="1"/>
</dbReference>
<dbReference type="Proteomes" id="UP000003741">
    <property type="component" value="Unassembled WGS sequence"/>
</dbReference>
<dbReference type="Pfam" id="PF13561">
    <property type="entry name" value="adh_short_C2"/>
    <property type="match status" value="1"/>
</dbReference>
<dbReference type="HOGENOM" id="CLU_010194_1_0_10"/>
<dbReference type="GO" id="GO:0006633">
    <property type="term" value="P:fatty acid biosynthetic process"/>
    <property type="evidence" value="ECO:0007669"/>
    <property type="project" value="TreeGrafter"/>
</dbReference>
<dbReference type="CDD" id="cd05233">
    <property type="entry name" value="SDR_c"/>
    <property type="match status" value="1"/>
</dbReference>
<comment type="caution">
    <text evidence="4">The sequence shown here is derived from an EMBL/GenBank/DDBJ whole genome shotgun (WGS) entry which is preliminary data.</text>
</comment>
<organism evidence="4 5">
    <name type="scientific">Bacteroides cellulosilyticus CL02T12C19</name>
    <dbReference type="NCBI Taxonomy" id="997874"/>
    <lineage>
        <taxon>Bacteria</taxon>
        <taxon>Pseudomonadati</taxon>
        <taxon>Bacteroidota</taxon>
        <taxon>Bacteroidia</taxon>
        <taxon>Bacteroidales</taxon>
        <taxon>Bacteroidaceae</taxon>
        <taxon>Bacteroides</taxon>
    </lineage>
</organism>
<dbReference type="InterPro" id="IPR036291">
    <property type="entry name" value="NAD(P)-bd_dom_sf"/>
</dbReference>
<dbReference type="EMBL" id="AGXG01000077">
    <property type="protein sequence ID" value="EIY28467.1"/>
    <property type="molecule type" value="Genomic_DNA"/>
</dbReference>
<dbReference type="GO" id="GO:0016616">
    <property type="term" value="F:oxidoreductase activity, acting on the CH-OH group of donors, NAD or NADP as acceptor"/>
    <property type="evidence" value="ECO:0007669"/>
    <property type="project" value="UniProtKB-ARBA"/>
</dbReference>
<reference evidence="4 5" key="1">
    <citation type="submission" date="2012-02" db="EMBL/GenBank/DDBJ databases">
        <title>The Genome Sequence of Bacteroides cellulosilyticus CL02T12C19.</title>
        <authorList>
            <consortium name="The Broad Institute Genome Sequencing Platform"/>
            <person name="Earl A."/>
            <person name="Ward D."/>
            <person name="Feldgarden M."/>
            <person name="Gevers D."/>
            <person name="Zitomersky N.L."/>
            <person name="Coyne M.J."/>
            <person name="Comstock L.E."/>
            <person name="Young S.K."/>
            <person name="Zeng Q."/>
            <person name="Gargeya S."/>
            <person name="Fitzgerald M."/>
            <person name="Haas B."/>
            <person name="Abouelleil A."/>
            <person name="Alvarado L."/>
            <person name="Arachchi H.M."/>
            <person name="Berlin A."/>
            <person name="Chapman S.B."/>
            <person name="Gearin G."/>
            <person name="Goldberg J."/>
            <person name="Griggs A."/>
            <person name="Gujja S."/>
            <person name="Hansen M."/>
            <person name="Heiman D."/>
            <person name="Howarth C."/>
            <person name="Larimer J."/>
            <person name="Lui A."/>
            <person name="MacDonald P.J.P."/>
            <person name="McCowen C."/>
            <person name="Montmayeur A."/>
            <person name="Murphy C."/>
            <person name="Neiman D."/>
            <person name="Pearson M."/>
            <person name="Priest M."/>
            <person name="Roberts A."/>
            <person name="Saif S."/>
            <person name="Shea T."/>
            <person name="Sisk P."/>
            <person name="Stolte C."/>
            <person name="Sykes S."/>
            <person name="Wortman J."/>
            <person name="Nusbaum C."/>
            <person name="Birren B."/>
        </authorList>
    </citation>
    <scope>NUCLEOTIDE SEQUENCE [LARGE SCALE GENOMIC DNA]</scope>
    <source>
        <strain evidence="4 5">CL02T12C19</strain>
    </source>
</reference>
<evidence type="ECO:0000259" key="3">
    <source>
        <dbReference type="SMART" id="SM00822"/>
    </source>
</evidence>
<dbReference type="AlphaFoldDB" id="I8VST2"/>
<evidence type="ECO:0000313" key="4">
    <source>
        <dbReference type="EMBL" id="EIY28467.1"/>
    </source>
</evidence>
<dbReference type="SMART" id="SM00822">
    <property type="entry name" value="PKS_KR"/>
    <property type="match status" value="1"/>
</dbReference>
<dbReference type="PANTHER" id="PTHR42760:SF133">
    <property type="entry name" value="3-OXOACYL-[ACYL-CARRIER-PROTEIN] REDUCTASE"/>
    <property type="match status" value="1"/>
</dbReference>
<keyword evidence="5" id="KW-1185">Reference proteome</keyword>
<evidence type="ECO:0000256" key="1">
    <source>
        <dbReference type="ARBA" id="ARBA00006484"/>
    </source>
</evidence>
<dbReference type="GO" id="GO:0048038">
    <property type="term" value="F:quinone binding"/>
    <property type="evidence" value="ECO:0007669"/>
    <property type="project" value="TreeGrafter"/>
</dbReference>
<dbReference type="Gene3D" id="3.40.50.720">
    <property type="entry name" value="NAD(P)-binding Rossmann-like Domain"/>
    <property type="match status" value="1"/>
</dbReference>
<keyword evidence="2" id="KW-0560">Oxidoreductase</keyword>
<evidence type="ECO:0000313" key="5">
    <source>
        <dbReference type="Proteomes" id="UP000003741"/>
    </source>
</evidence>
<dbReference type="OrthoDB" id="9803333at2"/>
<accession>I8VST2</accession>
<protein>
    <recommendedName>
        <fullName evidence="3">Ketoreductase domain-containing protein</fullName>
    </recommendedName>
</protein>
<name>I8VST2_9BACE</name>
<dbReference type="PATRIC" id="fig|997874.3.peg.3540"/>
<sequence length="253" mass="27744">MYNPFSLSGKKIIITGASSGIGRQCAIDCSKMGATVILVARNEKRLKETQKEMQQSERHSYYSIDLGQPDRIKELVETIVVTHGKLDGFIHAAGIEKTLPVKLLSIDDYETLFRVNTLSAFEFIRCFSNKKFFNDNGHIVLLSSITSIIGRGGVAAYAASKGAMVSAVRSMALELARKGICINCVSPGTILTPMMQDFLSTLSEEDYKKRIDGFPLGLGEVTDVSQLCLFLLSNASRWITGQNIVIDGGYTSR</sequence>